<dbReference type="EMBL" id="JAHKKG010000006">
    <property type="protein sequence ID" value="MBU2665926.1"/>
    <property type="molecule type" value="Genomic_DNA"/>
</dbReference>
<organism evidence="10 11">
    <name type="scientific">Paractinoplanes bogorensis</name>
    <dbReference type="NCBI Taxonomy" id="1610840"/>
    <lineage>
        <taxon>Bacteria</taxon>
        <taxon>Bacillati</taxon>
        <taxon>Actinomycetota</taxon>
        <taxon>Actinomycetes</taxon>
        <taxon>Micromonosporales</taxon>
        <taxon>Micromonosporaceae</taxon>
        <taxon>Paractinoplanes</taxon>
    </lineage>
</organism>
<protein>
    <submittedName>
        <fullName evidence="10">L,D-transpeptidase</fullName>
    </submittedName>
</protein>
<evidence type="ECO:0000259" key="9">
    <source>
        <dbReference type="PROSITE" id="PS52029"/>
    </source>
</evidence>
<evidence type="ECO:0000313" key="10">
    <source>
        <dbReference type="EMBL" id="MBU2665926.1"/>
    </source>
</evidence>
<keyword evidence="2" id="KW-0808">Transferase</keyword>
<comment type="pathway">
    <text evidence="1 6">Cell wall biogenesis; peptidoglycan biosynthesis.</text>
</comment>
<name>A0ABS5YRF4_9ACTN</name>
<dbReference type="Gene3D" id="2.40.440.10">
    <property type="entry name" value="L,D-transpeptidase catalytic domain-like"/>
    <property type="match status" value="1"/>
</dbReference>
<feature type="signal peptide" evidence="8">
    <location>
        <begin position="1"/>
        <end position="17"/>
    </location>
</feature>
<dbReference type="InterPro" id="IPR038063">
    <property type="entry name" value="Transpep_catalytic_dom"/>
</dbReference>
<evidence type="ECO:0000256" key="1">
    <source>
        <dbReference type="ARBA" id="ARBA00004752"/>
    </source>
</evidence>
<dbReference type="Pfam" id="PF03734">
    <property type="entry name" value="YkuD"/>
    <property type="match status" value="1"/>
</dbReference>
<evidence type="ECO:0000256" key="8">
    <source>
        <dbReference type="SAM" id="SignalP"/>
    </source>
</evidence>
<keyword evidence="8" id="KW-0732">Signal</keyword>
<evidence type="ECO:0000256" key="5">
    <source>
        <dbReference type="ARBA" id="ARBA00023316"/>
    </source>
</evidence>
<dbReference type="InterPro" id="IPR005490">
    <property type="entry name" value="LD_TPept_cat_dom"/>
</dbReference>
<evidence type="ECO:0000256" key="6">
    <source>
        <dbReference type="PROSITE-ProRule" id="PRU01373"/>
    </source>
</evidence>
<accession>A0ABS5YRF4</accession>
<feature type="domain" description="L,D-TPase catalytic" evidence="9">
    <location>
        <begin position="144"/>
        <end position="266"/>
    </location>
</feature>
<proteinExistence type="predicted"/>
<dbReference type="PROSITE" id="PS52029">
    <property type="entry name" value="LD_TPASE"/>
    <property type="match status" value="1"/>
</dbReference>
<keyword evidence="3 6" id="KW-0133">Cell shape</keyword>
<reference evidence="10 11" key="1">
    <citation type="submission" date="2021-06" db="EMBL/GenBank/DDBJ databases">
        <title>Actinoplanes lichenicola sp. nov., and Actinoplanes ovalisporus sp. nov., isolated from lichen in Thailand.</title>
        <authorList>
            <person name="Saeng-In P."/>
            <person name="Kanchanasin P."/>
            <person name="Yuki M."/>
            <person name="Kudo T."/>
            <person name="Ohkuma M."/>
            <person name="Phongsopitanun W."/>
            <person name="Tanasupawat S."/>
        </authorList>
    </citation>
    <scope>NUCLEOTIDE SEQUENCE [LARGE SCALE GENOMIC DNA]</scope>
    <source>
        <strain evidence="10 11">NBRC 110975</strain>
    </source>
</reference>
<sequence length="267" mass="28643">MRRLLPLIAVALVTACAPPPGQFTARQAPAASPSAAPSPLPARPAPADLPRINYWEPAHGFPHDATPESLASIADGLHPRKTLAVYDAPGGRPRAFLPRSISGLPVVVPVVERRDGWVAILLPSVNRRIGWLPATGWEPRPLRDQVIVDLSDHRLTWLRDGRPHGAWTVAVGSSRTPTPLGRTFVLGRTTTHGHVYAGLDALVLGAVPDDKEALAASLQQGHTAIHGWSRRSAFGRSISNGCIRMPAEAQRVLLSHLETGSVVHVVR</sequence>
<dbReference type="RefSeq" id="WP_215789138.1">
    <property type="nucleotide sequence ID" value="NZ_JAHKKG010000006.1"/>
</dbReference>
<dbReference type="CDD" id="cd16913">
    <property type="entry name" value="YkuD_like"/>
    <property type="match status" value="1"/>
</dbReference>
<evidence type="ECO:0000256" key="2">
    <source>
        <dbReference type="ARBA" id="ARBA00022679"/>
    </source>
</evidence>
<dbReference type="Proteomes" id="UP001519654">
    <property type="component" value="Unassembled WGS sequence"/>
</dbReference>
<keyword evidence="4 6" id="KW-0573">Peptidoglycan synthesis</keyword>
<keyword evidence="5 6" id="KW-0961">Cell wall biogenesis/degradation</keyword>
<evidence type="ECO:0000256" key="3">
    <source>
        <dbReference type="ARBA" id="ARBA00022960"/>
    </source>
</evidence>
<evidence type="ECO:0000313" key="11">
    <source>
        <dbReference type="Proteomes" id="UP001519654"/>
    </source>
</evidence>
<feature type="chain" id="PRO_5045206349" evidence="8">
    <location>
        <begin position="18"/>
        <end position="267"/>
    </location>
</feature>
<comment type="caution">
    <text evidence="10">The sequence shown here is derived from an EMBL/GenBank/DDBJ whole genome shotgun (WGS) entry which is preliminary data.</text>
</comment>
<feature type="region of interest" description="Disordered" evidence="7">
    <location>
        <begin position="24"/>
        <end position="43"/>
    </location>
</feature>
<dbReference type="SUPFAM" id="SSF141523">
    <property type="entry name" value="L,D-transpeptidase catalytic domain-like"/>
    <property type="match status" value="1"/>
</dbReference>
<dbReference type="InterPro" id="IPR050979">
    <property type="entry name" value="LD-transpeptidase"/>
</dbReference>
<gene>
    <name evidence="10" type="ORF">KOI35_20655</name>
</gene>
<dbReference type="PROSITE" id="PS51257">
    <property type="entry name" value="PROKAR_LIPOPROTEIN"/>
    <property type="match status" value="1"/>
</dbReference>
<dbReference type="PANTHER" id="PTHR30582">
    <property type="entry name" value="L,D-TRANSPEPTIDASE"/>
    <property type="match status" value="1"/>
</dbReference>
<feature type="active site" description="Nucleophile" evidence="6">
    <location>
        <position position="242"/>
    </location>
</feature>
<evidence type="ECO:0000256" key="4">
    <source>
        <dbReference type="ARBA" id="ARBA00022984"/>
    </source>
</evidence>
<feature type="active site" description="Proton donor/acceptor" evidence="6">
    <location>
        <position position="226"/>
    </location>
</feature>
<evidence type="ECO:0000256" key="7">
    <source>
        <dbReference type="SAM" id="MobiDB-lite"/>
    </source>
</evidence>
<keyword evidence="11" id="KW-1185">Reference proteome</keyword>